<dbReference type="CDD" id="cd00593">
    <property type="entry name" value="RIBOc"/>
    <property type="match status" value="1"/>
</dbReference>
<dbReference type="EC" id="3.1.26.-" evidence="4"/>
<keyword evidence="1 4" id="KW-0540">Nuclease</keyword>
<dbReference type="EMBL" id="JADZSC010000005">
    <property type="protein sequence ID" value="MBH0231752.1"/>
    <property type="molecule type" value="Genomic_DNA"/>
</dbReference>
<sequence length="135" mass="15220">MENVKQMKSLALAYMGDAVYELHVRHHLLNSGKIKPQNLHQAAIQFVSAVSQAEVVKKWKEREVLTQEEEGVLRRGRNAKSGSVPKSTDVQTYRYSTAFEAVLGYLYLSGKTERLDTLIKDAIQIVEEGSGNNER</sequence>
<proteinExistence type="inferred from homology"/>
<comment type="function">
    <text evidence="4">Involved in correct processing of both the 5' and 3' ends of 23S rRNA precursor. Processes 30S rRNA precursor transcript even in absence of ribonuclease 3 (Rnc); Rnc processes 30S rRNA into smaller rRNA precursors.</text>
</comment>
<protein>
    <recommendedName>
        <fullName evidence="4">Mini-ribonuclease 3</fullName>
        <shortName evidence="4">Mini-3</shortName>
        <shortName evidence="4">Mini-RNase 3</shortName>
        <ecNumber evidence="4">3.1.26.-</ecNumber>
    </recommendedName>
    <alternativeName>
        <fullName evidence="4">Mini-RNase III</fullName>
        <shortName evidence="4">Mini-III</shortName>
    </alternativeName>
</protein>
<evidence type="ECO:0000256" key="1">
    <source>
        <dbReference type="ARBA" id="ARBA00022722"/>
    </source>
</evidence>
<keyword evidence="4" id="KW-0690">Ribosome biogenesis</keyword>
<dbReference type="Gene3D" id="1.10.1520.10">
    <property type="entry name" value="Ribonuclease III domain"/>
    <property type="match status" value="1"/>
</dbReference>
<dbReference type="PANTHER" id="PTHR34276:SF1">
    <property type="entry name" value="MINI-RIBONUCLEASE 3"/>
    <property type="match status" value="1"/>
</dbReference>
<evidence type="ECO:0000256" key="4">
    <source>
        <dbReference type="HAMAP-Rule" id="MF_01468"/>
    </source>
</evidence>
<dbReference type="GO" id="GO:0005737">
    <property type="term" value="C:cytoplasm"/>
    <property type="evidence" value="ECO:0007669"/>
    <property type="project" value="UniProtKB-SubCell"/>
</dbReference>
<keyword evidence="4" id="KW-0694">RNA-binding</keyword>
<dbReference type="Pfam" id="PF00636">
    <property type="entry name" value="Ribonuclease_3"/>
    <property type="match status" value="1"/>
</dbReference>
<dbReference type="SUPFAM" id="SSF69065">
    <property type="entry name" value="RNase III domain-like"/>
    <property type="match status" value="1"/>
</dbReference>
<organism evidence="6 7">
    <name type="scientific">Halobacillus yeomjeoni</name>
    <dbReference type="NCBI Taxonomy" id="311194"/>
    <lineage>
        <taxon>Bacteria</taxon>
        <taxon>Bacillati</taxon>
        <taxon>Bacillota</taxon>
        <taxon>Bacilli</taxon>
        <taxon>Bacillales</taxon>
        <taxon>Bacillaceae</taxon>
        <taxon>Halobacillus</taxon>
    </lineage>
</organism>
<keyword evidence="2 4" id="KW-0255">Endonuclease</keyword>
<evidence type="ECO:0000313" key="7">
    <source>
        <dbReference type="Proteomes" id="UP000614490"/>
    </source>
</evidence>
<comment type="subcellular location">
    <subcellularLocation>
        <location evidence="4">Cytoplasm</location>
    </subcellularLocation>
</comment>
<evidence type="ECO:0000259" key="5">
    <source>
        <dbReference type="SMART" id="SM00535"/>
    </source>
</evidence>
<dbReference type="InterPro" id="IPR008226">
    <property type="entry name" value="Mini3_fam"/>
</dbReference>
<feature type="active site" evidence="4">
    <location>
        <position position="17"/>
    </location>
</feature>
<keyword evidence="4" id="KW-0699">rRNA-binding</keyword>
<keyword evidence="4" id="KW-0698">rRNA processing</keyword>
<evidence type="ECO:0000313" key="6">
    <source>
        <dbReference type="EMBL" id="MBH0231752.1"/>
    </source>
</evidence>
<dbReference type="PIRSF" id="PIRSF005520">
    <property type="entry name" value="UCP005520"/>
    <property type="match status" value="1"/>
</dbReference>
<dbReference type="HAMAP" id="MF_01468">
    <property type="entry name" value="RNase_Mini_III"/>
    <property type="match status" value="1"/>
</dbReference>
<keyword evidence="7" id="KW-1185">Reference proteome</keyword>
<gene>
    <name evidence="4" type="primary">mrnC</name>
    <name evidence="6" type="ORF">H0267_16255</name>
</gene>
<comment type="caution">
    <text evidence="6">The sequence shown here is derived from an EMBL/GenBank/DDBJ whole genome shotgun (WGS) entry which is preliminary data.</text>
</comment>
<evidence type="ECO:0000256" key="2">
    <source>
        <dbReference type="ARBA" id="ARBA00022759"/>
    </source>
</evidence>
<name>A0A931HY93_9BACI</name>
<dbReference type="GO" id="GO:0004525">
    <property type="term" value="F:ribonuclease III activity"/>
    <property type="evidence" value="ECO:0007669"/>
    <property type="project" value="InterPro"/>
</dbReference>
<comment type="cofactor">
    <cofactor evidence="4">
        <name>Mg(2+)</name>
        <dbReference type="ChEBI" id="CHEBI:18420"/>
    </cofactor>
</comment>
<dbReference type="InterPro" id="IPR036389">
    <property type="entry name" value="RNase_III_sf"/>
</dbReference>
<comment type="subunit">
    <text evidence="4">Homodimer.</text>
</comment>
<comment type="similarity">
    <text evidence="4">Belongs to the MrnC RNase family.</text>
</comment>
<dbReference type="PANTHER" id="PTHR34276">
    <property type="entry name" value="MINI-RIBONUCLEASE 3"/>
    <property type="match status" value="1"/>
</dbReference>
<reference evidence="6 7" key="1">
    <citation type="journal article" date="2005" name="Int. J. Syst. Evol. Microbiol.">
        <title>Halobacillus yeomjeoni sp. nov., isolated from a marine solar saltern in Korea.</title>
        <authorList>
            <person name="Yoon J.H."/>
            <person name="Kang S.J."/>
            <person name="Lee C.H."/>
            <person name="Oh H.W."/>
            <person name="Oh T.K."/>
        </authorList>
    </citation>
    <scope>NUCLEOTIDE SEQUENCE [LARGE SCALE GENOMIC DNA]</scope>
    <source>
        <strain evidence="6 7">KCTC 3957</strain>
    </source>
</reference>
<dbReference type="Proteomes" id="UP000614490">
    <property type="component" value="Unassembled WGS sequence"/>
</dbReference>
<keyword evidence="4" id="KW-0963">Cytoplasm</keyword>
<dbReference type="AlphaFoldDB" id="A0A931HY93"/>
<dbReference type="SMART" id="SM00535">
    <property type="entry name" value="RIBOc"/>
    <property type="match status" value="1"/>
</dbReference>
<keyword evidence="4" id="KW-0460">Magnesium</keyword>
<keyword evidence="3 4" id="KW-0378">Hydrolase</keyword>
<accession>A0A931HY93</accession>
<dbReference type="GO" id="GO:0019843">
    <property type="term" value="F:rRNA binding"/>
    <property type="evidence" value="ECO:0007669"/>
    <property type="project" value="UniProtKB-UniRule"/>
</dbReference>
<dbReference type="RefSeq" id="WP_197318395.1">
    <property type="nucleotide sequence ID" value="NZ_JADZSC010000005.1"/>
</dbReference>
<dbReference type="InterPro" id="IPR000999">
    <property type="entry name" value="RNase_III_dom"/>
</dbReference>
<feature type="domain" description="RNase III" evidence="5">
    <location>
        <begin position="1"/>
        <end position="131"/>
    </location>
</feature>
<evidence type="ECO:0000256" key="3">
    <source>
        <dbReference type="ARBA" id="ARBA00022801"/>
    </source>
</evidence>
<dbReference type="GO" id="GO:0006364">
    <property type="term" value="P:rRNA processing"/>
    <property type="evidence" value="ECO:0007669"/>
    <property type="project" value="UniProtKB-UniRule"/>
</dbReference>